<reference evidence="2" key="2">
    <citation type="journal article" date="2021" name="Genome Biol. Evol.">
        <title>Developing a high-quality reference genome for a parasitic bivalve with doubly uniparental inheritance (Bivalvia: Unionida).</title>
        <authorList>
            <person name="Smith C.H."/>
        </authorList>
    </citation>
    <scope>NUCLEOTIDE SEQUENCE</scope>
    <source>
        <strain evidence="2">CHS0354</strain>
        <tissue evidence="2">Mantle</tissue>
    </source>
</reference>
<comment type="caution">
    <text evidence="2">The sequence shown here is derived from an EMBL/GenBank/DDBJ whole genome shotgun (WGS) entry which is preliminary data.</text>
</comment>
<dbReference type="Proteomes" id="UP001195483">
    <property type="component" value="Unassembled WGS sequence"/>
</dbReference>
<protein>
    <submittedName>
        <fullName evidence="2">Uncharacterized protein</fullName>
    </submittedName>
</protein>
<feature type="transmembrane region" description="Helical" evidence="1">
    <location>
        <begin position="12"/>
        <end position="32"/>
    </location>
</feature>
<keyword evidence="1" id="KW-0812">Transmembrane</keyword>
<keyword evidence="1" id="KW-0472">Membrane</keyword>
<keyword evidence="3" id="KW-1185">Reference proteome</keyword>
<reference evidence="2" key="3">
    <citation type="submission" date="2023-05" db="EMBL/GenBank/DDBJ databases">
        <authorList>
            <person name="Smith C.H."/>
        </authorList>
    </citation>
    <scope>NUCLEOTIDE SEQUENCE</scope>
    <source>
        <strain evidence="2">CHS0354</strain>
        <tissue evidence="2">Mantle</tissue>
    </source>
</reference>
<name>A0AAE0TKB1_9BIVA</name>
<dbReference type="AlphaFoldDB" id="A0AAE0TKB1"/>
<evidence type="ECO:0000256" key="1">
    <source>
        <dbReference type="SAM" id="Phobius"/>
    </source>
</evidence>
<dbReference type="EMBL" id="JAEAOA010000712">
    <property type="protein sequence ID" value="KAK3611976.1"/>
    <property type="molecule type" value="Genomic_DNA"/>
</dbReference>
<evidence type="ECO:0000313" key="3">
    <source>
        <dbReference type="Proteomes" id="UP001195483"/>
    </source>
</evidence>
<sequence length="125" mass="14317">MAHMSIPITGIFLKFLTSVIYLALLSALHIMFATQAHINLYPKKSYICKYTNVFYMHMPQSVINRKKQLSCTYFLHDDRCRPASRHIDRAYTVSPTIAQHCVHTKNNSALGLKSKHLSSKQYSGI</sequence>
<organism evidence="2 3">
    <name type="scientific">Potamilus streckersoni</name>
    <dbReference type="NCBI Taxonomy" id="2493646"/>
    <lineage>
        <taxon>Eukaryota</taxon>
        <taxon>Metazoa</taxon>
        <taxon>Spiralia</taxon>
        <taxon>Lophotrochozoa</taxon>
        <taxon>Mollusca</taxon>
        <taxon>Bivalvia</taxon>
        <taxon>Autobranchia</taxon>
        <taxon>Heteroconchia</taxon>
        <taxon>Palaeoheterodonta</taxon>
        <taxon>Unionida</taxon>
        <taxon>Unionoidea</taxon>
        <taxon>Unionidae</taxon>
        <taxon>Ambleminae</taxon>
        <taxon>Lampsilini</taxon>
        <taxon>Potamilus</taxon>
    </lineage>
</organism>
<gene>
    <name evidence="2" type="ORF">CHS0354_011635</name>
</gene>
<proteinExistence type="predicted"/>
<evidence type="ECO:0000313" key="2">
    <source>
        <dbReference type="EMBL" id="KAK3611976.1"/>
    </source>
</evidence>
<accession>A0AAE0TKB1</accession>
<reference evidence="2" key="1">
    <citation type="journal article" date="2021" name="Genome Biol. Evol.">
        <title>A High-Quality Reference Genome for a Parasitic Bivalve with Doubly Uniparental Inheritance (Bivalvia: Unionida).</title>
        <authorList>
            <person name="Smith C.H."/>
        </authorList>
    </citation>
    <scope>NUCLEOTIDE SEQUENCE</scope>
    <source>
        <strain evidence="2">CHS0354</strain>
    </source>
</reference>
<keyword evidence="1" id="KW-1133">Transmembrane helix</keyword>